<organism evidence="1 2">
    <name type="scientific">Vespula pensylvanica</name>
    <name type="common">Western yellow jacket</name>
    <name type="synonym">Wasp</name>
    <dbReference type="NCBI Taxonomy" id="30213"/>
    <lineage>
        <taxon>Eukaryota</taxon>
        <taxon>Metazoa</taxon>
        <taxon>Ecdysozoa</taxon>
        <taxon>Arthropoda</taxon>
        <taxon>Hexapoda</taxon>
        <taxon>Insecta</taxon>
        <taxon>Pterygota</taxon>
        <taxon>Neoptera</taxon>
        <taxon>Endopterygota</taxon>
        <taxon>Hymenoptera</taxon>
        <taxon>Apocrita</taxon>
        <taxon>Aculeata</taxon>
        <taxon>Vespoidea</taxon>
        <taxon>Vespidae</taxon>
        <taxon>Vespinae</taxon>
        <taxon>Vespula</taxon>
    </lineage>
</organism>
<dbReference type="Proteomes" id="UP000600918">
    <property type="component" value="Unassembled WGS sequence"/>
</dbReference>
<protein>
    <submittedName>
        <fullName evidence="1">Uncharacterized protein</fullName>
    </submittedName>
</protein>
<comment type="caution">
    <text evidence="1">The sequence shown here is derived from an EMBL/GenBank/DDBJ whole genome shotgun (WGS) entry which is preliminary data.</text>
</comment>
<keyword evidence="2" id="KW-1185">Reference proteome</keyword>
<reference evidence="1" key="1">
    <citation type="journal article" date="2020" name="G3 (Bethesda)">
        <title>High-Quality Assemblies for Three Invasive Social Wasps from the &lt;i&gt;Vespula&lt;/i&gt; Genus.</title>
        <authorList>
            <person name="Harrop T.W.R."/>
            <person name="Guhlin J."/>
            <person name="McLaughlin G.M."/>
            <person name="Permina E."/>
            <person name="Stockwell P."/>
            <person name="Gilligan J."/>
            <person name="Le Lec M.F."/>
            <person name="Gruber M.A.M."/>
            <person name="Quinn O."/>
            <person name="Lovegrove M."/>
            <person name="Duncan E.J."/>
            <person name="Remnant E.J."/>
            <person name="Van Eeckhoven J."/>
            <person name="Graham B."/>
            <person name="Knapp R.A."/>
            <person name="Langford K.W."/>
            <person name="Kronenberg Z."/>
            <person name="Press M.O."/>
            <person name="Eacker S.M."/>
            <person name="Wilson-Rankin E.E."/>
            <person name="Purcell J."/>
            <person name="Lester P.J."/>
            <person name="Dearden P.K."/>
        </authorList>
    </citation>
    <scope>NUCLEOTIDE SEQUENCE</scope>
    <source>
        <strain evidence="1">Volc-1</strain>
    </source>
</reference>
<proteinExistence type="predicted"/>
<gene>
    <name evidence="1" type="ORF">H0235_007522</name>
</gene>
<dbReference type="EMBL" id="JACSDY010000006">
    <property type="protein sequence ID" value="KAF7425084.1"/>
    <property type="molecule type" value="Genomic_DNA"/>
</dbReference>
<sequence length="94" mass="10663">MIVIEYSIVVVSARNKEEAICQRGPHKLWLKRVTIRLLSYFRRLNHREMDHPEMDHRGNDANTGRVGRTLTPVSAGTGVVFSGAIKSPTQMDFV</sequence>
<evidence type="ECO:0000313" key="1">
    <source>
        <dbReference type="EMBL" id="KAF7425084.1"/>
    </source>
</evidence>
<evidence type="ECO:0000313" key="2">
    <source>
        <dbReference type="Proteomes" id="UP000600918"/>
    </source>
</evidence>
<dbReference type="AlphaFoldDB" id="A0A834U9P1"/>
<accession>A0A834U9P1</accession>
<name>A0A834U9P1_VESPE</name>